<feature type="domain" description="SUF system FeS cluster assembly SufBD core" evidence="2">
    <location>
        <begin position="182"/>
        <end position="409"/>
    </location>
</feature>
<dbReference type="InterPro" id="IPR011542">
    <property type="entry name" value="SUF_FeS_clus_asmbl_SufD"/>
</dbReference>
<dbReference type="GO" id="GO:0016226">
    <property type="term" value="P:iron-sulfur cluster assembly"/>
    <property type="evidence" value="ECO:0007669"/>
    <property type="project" value="InterPro"/>
</dbReference>
<accession>A0A511UXG0</accession>
<dbReference type="InterPro" id="IPR000825">
    <property type="entry name" value="SUF_FeS_clus_asmbl_SufBD_core"/>
</dbReference>
<dbReference type="Proteomes" id="UP000321491">
    <property type="component" value="Unassembled WGS sequence"/>
</dbReference>
<dbReference type="Pfam" id="PF01458">
    <property type="entry name" value="SUFBD_core"/>
    <property type="match status" value="1"/>
</dbReference>
<dbReference type="PANTHER" id="PTHR30508">
    <property type="entry name" value="FES CLUSTER ASSEMBLY PROTEIN SUF"/>
    <property type="match status" value="1"/>
</dbReference>
<dbReference type="SUPFAM" id="SSF101960">
    <property type="entry name" value="Stabilizer of iron transporter SufD"/>
    <property type="match status" value="1"/>
</dbReference>
<feature type="domain" description="SUF system FeS cluster assembly SufBD N-terminal" evidence="3">
    <location>
        <begin position="20"/>
        <end position="174"/>
    </location>
</feature>
<comment type="similarity">
    <text evidence="1">Belongs to the iron-sulfur cluster assembly SufBD family.</text>
</comment>
<keyword evidence="5" id="KW-1185">Reference proteome</keyword>
<gene>
    <name evidence="4" type="primary">sufD</name>
    <name evidence="4" type="ORF">CQU01_00600</name>
</gene>
<comment type="caution">
    <text evidence="4">The sequence shown here is derived from an EMBL/GenBank/DDBJ whole genome shotgun (WGS) entry which is preliminary data.</text>
</comment>
<proteinExistence type="inferred from homology"/>
<evidence type="ECO:0000259" key="3">
    <source>
        <dbReference type="Pfam" id="PF19295"/>
    </source>
</evidence>
<dbReference type="OrthoDB" id="9803529at2"/>
<sequence length="435" mass="49220">MTVDTEQIYTKEYIKQFSKDRNEPEWMKTLRLQALEQSETLDMPKPDKTNIVRWNFSRFKHDYVEGEAIQSLEHLPEEIKDFFDPENLPENLLIQRNHSIAYASLSNELKEKGVIFTDIFTALQEHEELVKKYYMKDAVSIDEHRLTALHAALMNGGIFVYVPKNVEVKTPLQVVFWQEDPTIAYFNHVIVVAESNSSVNYVENYISNNEEETVANIVTEVFAHDNAQIAFGGVDNFATGTTIYMNRRGVVNRDATINWSIGQMNDGNTIFENITELVGDNSLCNANTVTVGRGKQIQNITSKTIHWGRNAEGYILQHGVMKDSASNVFNGIGKIENGASGSNAEQTSRVLMLSEKARGDANPILLIEEDDVMAGHAASVGRVDQMQLYYLMSRGITKQEAEKLIIHGFLEPVVSQLPLESVKKQLKQVIERKIN</sequence>
<evidence type="ECO:0000256" key="1">
    <source>
        <dbReference type="ARBA" id="ARBA00043967"/>
    </source>
</evidence>
<evidence type="ECO:0000259" key="2">
    <source>
        <dbReference type="Pfam" id="PF01458"/>
    </source>
</evidence>
<dbReference type="NCBIfam" id="TIGR01981">
    <property type="entry name" value="sufD"/>
    <property type="match status" value="1"/>
</dbReference>
<dbReference type="AlphaFoldDB" id="A0A511UXG0"/>
<protein>
    <submittedName>
        <fullName evidence="4">FeS cluster assembly protein SufD</fullName>
    </submittedName>
</protein>
<reference evidence="4 5" key="1">
    <citation type="submission" date="2019-07" db="EMBL/GenBank/DDBJ databases">
        <title>Whole genome shotgun sequence of Cerasibacillus quisquiliarum NBRC 102429.</title>
        <authorList>
            <person name="Hosoyama A."/>
            <person name="Uohara A."/>
            <person name="Ohji S."/>
            <person name="Ichikawa N."/>
        </authorList>
    </citation>
    <scope>NUCLEOTIDE SEQUENCE [LARGE SCALE GENOMIC DNA]</scope>
    <source>
        <strain evidence="4 5">NBRC 102429</strain>
    </source>
</reference>
<dbReference type="Pfam" id="PF19295">
    <property type="entry name" value="SufBD_N"/>
    <property type="match status" value="1"/>
</dbReference>
<organism evidence="4 5">
    <name type="scientific">Cerasibacillus quisquiliarum</name>
    <dbReference type="NCBI Taxonomy" id="227865"/>
    <lineage>
        <taxon>Bacteria</taxon>
        <taxon>Bacillati</taxon>
        <taxon>Bacillota</taxon>
        <taxon>Bacilli</taxon>
        <taxon>Bacillales</taxon>
        <taxon>Bacillaceae</taxon>
        <taxon>Cerasibacillus</taxon>
    </lineage>
</organism>
<dbReference type="InterPro" id="IPR055346">
    <property type="entry name" value="Fe-S_cluster_assembly_SufBD"/>
</dbReference>
<name>A0A511UXG0_9BACI</name>
<evidence type="ECO:0000313" key="5">
    <source>
        <dbReference type="Proteomes" id="UP000321491"/>
    </source>
</evidence>
<dbReference type="InterPro" id="IPR045595">
    <property type="entry name" value="SufBD_N"/>
</dbReference>
<dbReference type="EMBL" id="BJXW01000001">
    <property type="protein sequence ID" value="GEN29822.1"/>
    <property type="molecule type" value="Genomic_DNA"/>
</dbReference>
<dbReference type="PANTHER" id="PTHR30508:SF1">
    <property type="entry name" value="UPF0051 PROTEIN ABCI8, CHLOROPLASTIC-RELATED"/>
    <property type="match status" value="1"/>
</dbReference>
<dbReference type="InterPro" id="IPR037284">
    <property type="entry name" value="SUF_FeS_clus_asmbl_SufBD_sf"/>
</dbReference>
<evidence type="ECO:0000313" key="4">
    <source>
        <dbReference type="EMBL" id="GEN29822.1"/>
    </source>
</evidence>
<dbReference type="RefSeq" id="WP_146934192.1">
    <property type="nucleotide sequence ID" value="NZ_BJXW01000001.1"/>
</dbReference>